<dbReference type="AlphaFoldDB" id="A0A644WFZ3"/>
<reference evidence="1" key="1">
    <citation type="submission" date="2019-08" db="EMBL/GenBank/DDBJ databases">
        <authorList>
            <person name="Kucharzyk K."/>
            <person name="Murdoch R.W."/>
            <person name="Higgins S."/>
            <person name="Loffler F."/>
        </authorList>
    </citation>
    <scope>NUCLEOTIDE SEQUENCE</scope>
</reference>
<dbReference type="SUPFAM" id="SSF49464">
    <property type="entry name" value="Carboxypeptidase regulatory domain-like"/>
    <property type="match status" value="1"/>
</dbReference>
<dbReference type="EMBL" id="VSSQ01000866">
    <property type="protein sequence ID" value="MPM02411.1"/>
    <property type="molecule type" value="Genomic_DNA"/>
</dbReference>
<proteinExistence type="predicted"/>
<dbReference type="InterPro" id="IPR008969">
    <property type="entry name" value="CarboxyPept-like_regulatory"/>
</dbReference>
<name>A0A644WFZ3_9ZZZZ</name>
<sequence>MKTIFRNLTGLIIAVLLLAPGERAWSQSDKGFFTISGTVKERGSLKRLEYSVVALKGSNVGTIANANGEFSIKIKEGTDSKAIIFSHLGYSNFELPIDGSSKNDITIYLDSKTSLLDPVTIIGMDGRAIVERAIEKIGTNYSTKNGTLSGFYRETVKKRRSYINVSEAVVEIFKTPYGDGVERDAVQVYKGRKLVSPDPKDTLMVKLLGGPNLSIYLDIVKNPDLILSKENLAMYSFTLEESVTIGERAHYVVSFQPQVIMPYALYYGKLFIDKENFTFSRAEYRLSMNDRGKATMAILKRKPFGMHFKPEEVSFMVTYRQSGGVSLLHYIRSEINFRCDWKKRLFSTSYSIVSENVITDATMDEAKKISGRVAFKDSHSLSDKVNNFSDENFWEDYNIIEPEESLENAVNRLRKAINKN</sequence>
<gene>
    <name evidence="1" type="ORF">SDC9_48660</name>
</gene>
<evidence type="ECO:0008006" key="2">
    <source>
        <dbReference type="Google" id="ProtNLM"/>
    </source>
</evidence>
<protein>
    <recommendedName>
        <fullName evidence="2">TonB-dependent receptor SusC</fullName>
    </recommendedName>
</protein>
<accession>A0A644WFZ3</accession>
<evidence type="ECO:0000313" key="1">
    <source>
        <dbReference type="EMBL" id="MPM02411.1"/>
    </source>
</evidence>
<comment type="caution">
    <text evidence="1">The sequence shown here is derived from an EMBL/GenBank/DDBJ whole genome shotgun (WGS) entry which is preliminary data.</text>
</comment>
<organism evidence="1">
    <name type="scientific">bioreactor metagenome</name>
    <dbReference type="NCBI Taxonomy" id="1076179"/>
    <lineage>
        <taxon>unclassified sequences</taxon>
        <taxon>metagenomes</taxon>
        <taxon>ecological metagenomes</taxon>
    </lineage>
</organism>
<dbReference type="Pfam" id="PF13715">
    <property type="entry name" value="CarbopepD_reg_2"/>
    <property type="match status" value="1"/>
</dbReference>